<evidence type="ECO:0000256" key="7">
    <source>
        <dbReference type="ARBA" id="ARBA00022803"/>
    </source>
</evidence>
<evidence type="ECO:0000256" key="2">
    <source>
        <dbReference type="ARBA" id="ARBA00005386"/>
    </source>
</evidence>
<evidence type="ECO:0000256" key="9">
    <source>
        <dbReference type="SAM" id="MobiDB-lite"/>
    </source>
</evidence>
<name>A0A2W5DYD5_9BURK</name>
<dbReference type="SUPFAM" id="SSF53756">
    <property type="entry name" value="UDP-Glycosyltransferase/glycogen phosphorylase"/>
    <property type="match status" value="1"/>
</dbReference>
<evidence type="ECO:0000256" key="4">
    <source>
        <dbReference type="ARBA" id="ARBA00022676"/>
    </source>
</evidence>
<evidence type="ECO:0000313" key="11">
    <source>
        <dbReference type="EMBL" id="PZP35683.1"/>
    </source>
</evidence>
<dbReference type="PANTHER" id="PTHR44998:SF1">
    <property type="entry name" value="UDP-N-ACETYLGLUCOSAMINE--PEPTIDE N-ACETYLGLUCOSAMINYLTRANSFERASE 110 KDA SUBUNIT"/>
    <property type="match status" value="1"/>
</dbReference>
<dbReference type="AlphaFoldDB" id="A0A2W5DYD5"/>
<evidence type="ECO:0000313" key="12">
    <source>
        <dbReference type="Proteomes" id="UP000249633"/>
    </source>
</evidence>
<comment type="pathway">
    <text evidence="1">Protein modification; protein glycosylation.</text>
</comment>
<dbReference type="PROSITE" id="PS50005">
    <property type="entry name" value="TPR"/>
    <property type="match status" value="1"/>
</dbReference>
<dbReference type="InterPro" id="IPR011990">
    <property type="entry name" value="TPR-like_helical_dom_sf"/>
</dbReference>
<comment type="caution">
    <text evidence="11">The sequence shown here is derived from an EMBL/GenBank/DDBJ whole genome shotgun (WGS) entry which is preliminary data.</text>
</comment>
<dbReference type="EMBL" id="QFOD01000002">
    <property type="protein sequence ID" value="PZP35683.1"/>
    <property type="molecule type" value="Genomic_DNA"/>
</dbReference>
<feature type="domain" description="O-GlcNAc transferase C-terminal" evidence="10">
    <location>
        <begin position="264"/>
        <end position="420"/>
    </location>
</feature>
<evidence type="ECO:0000256" key="3">
    <source>
        <dbReference type="ARBA" id="ARBA00011970"/>
    </source>
</evidence>
<dbReference type="Gene3D" id="3.40.50.11380">
    <property type="match status" value="1"/>
</dbReference>
<feature type="repeat" description="TPR" evidence="8">
    <location>
        <begin position="9"/>
        <end position="42"/>
    </location>
</feature>
<proteinExistence type="inferred from homology"/>
<sequence>MASHQSAASRAHREAGEKLAEKAQWARAEQEFQQASRLAPKDGLVWLQLARVQWLAGRGEAAAQSARRSVELLPDNPLAYRVLDGMLKQLGQHQTAVEVLERVASDHQSEELLLMRAGSLFALGRHQEVVTTCLQVLGRNPKNPLGHYHLGRALKALKMDDQSAISFETAVLTDQTPEGGVRHLALPMLVLQLAAAADWGKLKQYWSQLLDVVEHGDVNAVASIAPFTLLAQASTPEQQLRVGRLHTQARSRDLPALPPVDERRPGRLRIGWLSSDFHRHATVVLLTELLELLDRERFEIFLYCHSVEDGSEAQRRIRAAGDHFRDVRRLSDPEVAQLMRADGIDIAVDLKGHTEGSRMQILAARPAPVQLSYLGYPGSTGADFLDYVVGDPIVTPLGHAPHYSERIAQLPQSYQPNDSRRAVPPRHARAEHGLPDDAVVLCCFNQTYKISEAQVDLWARVMREASRPTVLWLLNWSPSASRHLTAAFQARGVDAARLYFSPLVSPEDNLARLQCADLFLDTYPCNAHTTASEALWAGVPVLTVAGESFASRVAASLLNACGLSRFVCVDPQSYVQRAIALIDQPGELASAQQHLRERRHVLPLFDSRRYARDFEALLERIWARQDAGLPPDHLAAAQTEVLTGAVA</sequence>
<dbReference type="Gene3D" id="1.25.40.10">
    <property type="entry name" value="Tetratricopeptide repeat domain"/>
    <property type="match status" value="2"/>
</dbReference>
<dbReference type="SMART" id="SM00028">
    <property type="entry name" value="TPR"/>
    <property type="match status" value="4"/>
</dbReference>
<keyword evidence="5" id="KW-0808">Transferase</keyword>
<keyword evidence="4" id="KW-0328">Glycosyltransferase</keyword>
<evidence type="ECO:0000256" key="5">
    <source>
        <dbReference type="ARBA" id="ARBA00022679"/>
    </source>
</evidence>
<reference evidence="11 12" key="1">
    <citation type="submission" date="2017-08" db="EMBL/GenBank/DDBJ databases">
        <title>Infants hospitalized years apart are colonized by the same room-sourced microbial strains.</title>
        <authorList>
            <person name="Brooks B."/>
            <person name="Olm M.R."/>
            <person name="Firek B.A."/>
            <person name="Baker R."/>
            <person name="Thomas B.C."/>
            <person name="Morowitz M.J."/>
            <person name="Banfield J.F."/>
        </authorList>
    </citation>
    <scope>NUCLEOTIDE SEQUENCE [LARGE SCALE GENOMIC DNA]</scope>
    <source>
        <strain evidence="11">S2_012_000_R2_81</strain>
    </source>
</reference>
<dbReference type="GO" id="GO:0097363">
    <property type="term" value="F:protein O-acetylglucosaminyltransferase activity"/>
    <property type="evidence" value="ECO:0007669"/>
    <property type="project" value="UniProtKB-EC"/>
</dbReference>
<gene>
    <name evidence="11" type="ORF">DI603_02590</name>
</gene>
<keyword evidence="6" id="KW-0677">Repeat</keyword>
<feature type="compositionally biased region" description="Basic and acidic residues" evidence="9">
    <location>
        <begin position="11"/>
        <end position="20"/>
    </location>
</feature>
<feature type="domain" description="O-GlcNAc transferase C-terminal" evidence="10">
    <location>
        <begin position="428"/>
        <end position="613"/>
    </location>
</feature>
<accession>A0A2W5DYD5</accession>
<dbReference type="PANTHER" id="PTHR44998">
    <property type="match status" value="1"/>
</dbReference>
<dbReference type="Proteomes" id="UP000249633">
    <property type="component" value="Unassembled WGS sequence"/>
</dbReference>
<dbReference type="Pfam" id="PF13844">
    <property type="entry name" value="Glyco_transf_41"/>
    <property type="match status" value="2"/>
</dbReference>
<feature type="region of interest" description="Disordered" evidence="9">
    <location>
        <begin position="1"/>
        <end position="20"/>
    </location>
</feature>
<dbReference type="Gene3D" id="3.40.50.2000">
    <property type="entry name" value="Glycogen Phosphorylase B"/>
    <property type="match status" value="1"/>
</dbReference>
<dbReference type="SUPFAM" id="SSF48452">
    <property type="entry name" value="TPR-like"/>
    <property type="match status" value="1"/>
</dbReference>
<protein>
    <recommendedName>
        <fullName evidence="3">protein O-GlcNAc transferase</fullName>
        <ecNumber evidence="3">2.4.1.255</ecNumber>
    </recommendedName>
</protein>
<keyword evidence="7 8" id="KW-0802">TPR repeat</keyword>
<dbReference type="InterPro" id="IPR029489">
    <property type="entry name" value="OGT/SEC/SPY_C"/>
</dbReference>
<comment type="similarity">
    <text evidence="2">Belongs to the glycosyltransferase 41 family. O-GlcNAc transferase subfamily.</text>
</comment>
<evidence type="ECO:0000256" key="8">
    <source>
        <dbReference type="PROSITE-ProRule" id="PRU00339"/>
    </source>
</evidence>
<evidence type="ECO:0000259" key="10">
    <source>
        <dbReference type="Pfam" id="PF13844"/>
    </source>
</evidence>
<evidence type="ECO:0000256" key="1">
    <source>
        <dbReference type="ARBA" id="ARBA00004922"/>
    </source>
</evidence>
<organism evidence="11 12">
    <name type="scientific">Roseateles depolymerans</name>
    <dbReference type="NCBI Taxonomy" id="76731"/>
    <lineage>
        <taxon>Bacteria</taxon>
        <taxon>Pseudomonadati</taxon>
        <taxon>Pseudomonadota</taxon>
        <taxon>Betaproteobacteria</taxon>
        <taxon>Burkholderiales</taxon>
        <taxon>Sphaerotilaceae</taxon>
        <taxon>Roseateles</taxon>
    </lineage>
</organism>
<evidence type="ECO:0000256" key="6">
    <source>
        <dbReference type="ARBA" id="ARBA00022737"/>
    </source>
</evidence>
<dbReference type="InterPro" id="IPR019734">
    <property type="entry name" value="TPR_rpt"/>
</dbReference>
<dbReference type="EC" id="2.4.1.255" evidence="3"/>